<dbReference type="InterPro" id="IPR010281">
    <property type="entry name" value="DUF885"/>
</dbReference>
<reference evidence="3 4" key="1">
    <citation type="submission" date="2020-05" db="EMBL/GenBank/DDBJ databases">
        <title>Parvularcula mediterraneae sp. nov., isolated from polypropylene straw from shallow seawater of the seashore of Laganas in Zakynthos island, Greece.</title>
        <authorList>
            <person name="Szabo I."/>
            <person name="Al-Omari J."/>
            <person name="Rado J."/>
            <person name="Szerdahelyi G.S."/>
        </authorList>
    </citation>
    <scope>NUCLEOTIDE SEQUENCE [LARGE SCALE GENOMIC DNA]</scope>
    <source>
        <strain evidence="3 4">ZS-1/3</strain>
    </source>
</reference>
<gene>
    <name evidence="3" type="ORF">HK107_05745</name>
</gene>
<evidence type="ECO:0000313" key="3">
    <source>
        <dbReference type="EMBL" id="NNU15822.1"/>
    </source>
</evidence>
<sequence>MLKRLTITAATLALAACAQEPSPDGPAAETEATESTASRDFRSVMDDHWALSLEESPILAEQLGEESGRGRLSDYSLEGYWEGIEARRALEARLDAIDTSALTDEERLNHRLLSSEIAGDIEASEHPGRYLMFTTYSAPHLSLARVAERARLRRDEDVDSYLDRLDAMPGVMDSVIARLEEGISEGWTQPCEALQGFERTYRTHIVEDPETSVFYQPLVGNTRVSDDDRARAVTTIREGIVPAYERFGTFYEETYTPACRQTAGVGSLPGGDAFYAYRARSYTTTDMTPDEIHEIGLSEVARIRAEMTEVAGQAGFDELSAFQEHLRTSEEYYPKTAEERVSKASTIAKRMDGQMVNLFTVLPRMPYDILPIPLDVAEGTTTAYYSGPAADGTRAGTYWINTTKLESRPLYELEALTLHEAVPGHHHQIALSQELDLPPFRRFGGFTAFTEGWGLYSERLGMEVGFYDTPETNFGRLSYEMWRACRLVVDTGMHSKGWTRQEAIDFMLENTGLSEVNIIREVDRYITWPGQALAYKIGELKIRQLRAKAEEQLGDDFDVRLFHDAVLGHGAVPLSVLEEVIDAWIEEHKAA</sequence>
<organism evidence="3 4">
    <name type="scientific">Parvularcula mediterranea</name>
    <dbReference type="NCBI Taxonomy" id="2732508"/>
    <lineage>
        <taxon>Bacteria</taxon>
        <taxon>Pseudomonadati</taxon>
        <taxon>Pseudomonadota</taxon>
        <taxon>Alphaproteobacteria</taxon>
        <taxon>Parvularculales</taxon>
        <taxon>Parvularculaceae</taxon>
        <taxon>Parvularcula</taxon>
    </lineage>
</organism>
<feature type="compositionally biased region" description="Low complexity" evidence="1">
    <location>
        <begin position="27"/>
        <end position="36"/>
    </location>
</feature>
<accession>A0A7Y3RM20</accession>
<dbReference type="PROSITE" id="PS51257">
    <property type="entry name" value="PROKAR_LIPOPROTEIN"/>
    <property type="match status" value="1"/>
</dbReference>
<proteinExistence type="predicted"/>
<dbReference type="PANTHER" id="PTHR33361">
    <property type="entry name" value="GLR0591 PROTEIN"/>
    <property type="match status" value="1"/>
</dbReference>
<dbReference type="PANTHER" id="PTHR33361:SF2">
    <property type="entry name" value="DUF885 DOMAIN-CONTAINING PROTEIN"/>
    <property type="match status" value="1"/>
</dbReference>
<feature type="region of interest" description="Disordered" evidence="1">
    <location>
        <begin position="19"/>
        <end position="39"/>
    </location>
</feature>
<dbReference type="AlphaFoldDB" id="A0A7Y3RM20"/>
<name>A0A7Y3RM20_9PROT</name>
<dbReference type="EMBL" id="JABFCX010000002">
    <property type="protein sequence ID" value="NNU15822.1"/>
    <property type="molecule type" value="Genomic_DNA"/>
</dbReference>
<dbReference type="Proteomes" id="UP000536835">
    <property type="component" value="Unassembled WGS sequence"/>
</dbReference>
<feature type="chain" id="PRO_5030880367" evidence="2">
    <location>
        <begin position="19"/>
        <end position="591"/>
    </location>
</feature>
<feature type="signal peptide" evidence="2">
    <location>
        <begin position="1"/>
        <end position="18"/>
    </location>
</feature>
<keyword evidence="2" id="KW-0732">Signal</keyword>
<evidence type="ECO:0000313" key="4">
    <source>
        <dbReference type="Proteomes" id="UP000536835"/>
    </source>
</evidence>
<evidence type="ECO:0000256" key="1">
    <source>
        <dbReference type="SAM" id="MobiDB-lite"/>
    </source>
</evidence>
<protein>
    <submittedName>
        <fullName evidence="3">DUF885 domain-containing protein</fullName>
    </submittedName>
</protein>
<comment type="caution">
    <text evidence="3">The sequence shown here is derived from an EMBL/GenBank/DDBJ whole genome shotgun (WGS) entry which is preliminary data.</text>
</comment>
<dbReference type="Pfam" id="PF05960">
    <property type="entry name" value="DUF885"/>
    <property type="match status" value="1"/>
</dbReference>
<dbReference type="RefSeq" id="WP_173197566.1">
    <property type="nucleotide sequence ID" value="NZ_JABFCX010000002.1"/>
</dbReference>
<keyword evidence="4" id="KW-1185">Reference proteome</keyword>
<evidence type="ECO:0000256" key="2">
    <source>
        <dbReference type="SAM" id="SignalP"/>
    </source>
</evidence>